<dbReference type="InterPro" id="IPR012338">
    <property type="entry name" value="Beta-lactam/transpept-like"/>
</dbReference>
<keyword evidence="9 11" id="KW-0472">Membrane</keyword>
<dbReference type="InterPro" id="IPR005311">
    <property type="entry name" value="PBP_dimer"/>
</dbReference>
<dbReference type="Pfam" id="PF03717">
    <property type="entry name" value="PBP_dimer"/>
    <property type="match status" value="1"/>
</dbReference>
<organism evidence="14 15">
    <name type="scientific">Candidatus Faecenecus gallistercoris</name>
    <dbReference type="NCBI Taxonomy" id="2840793"/>
    <lineage>
        <taxon>Bacteria</taxon>
        <taxon>Bacillati</taxon>
        <taxon>Bacillota</taxon>
        <taxon>Bacillota incertae sedis</taxon>
        <taxon>Candidatus Faecenecus</taxon>
    </lineage>
</organism>
<keyword evidence="6" id="KW-0133">Cell shape</keyword>
<evidence type="ECO:0000313" key="15">
    <source>
        <dbReference type="Proteomes" id="UP000886725"/>
    </source>
</evidence>
<dbReference type="InterPro" id="IPR001460">
    <property type="entry name" value="PCN-bd_Tpept"/>
</dbReference>
<evidence type="ECO:0000256" key="3">
    <source>
        <dbReference type="ARBA" id="ARBA00007171"/>
    </source>
</evidence>
<evidence type="ECO:0000256" key="9">
    <source>
        <dbReference type="ARBA" id="ARBA00023136"/>
    </source>
</evidence>
<comment type="similarity">
    <text evidence="3">Belongs to the transpeptidase family.</text>
</comment>
<keyword evidence="7" id="KW-0573">Peptidoglycan synthesis</keyword>
<dbReference type="Proteomes" id="UP000886725">
    <property type="component" value="Unassembled WGS sequence"/>
</dbReference>
<feature type="transmembrane region" description="Helical" evidence="11">
    <location>
        <begin position="12"/>
        <end position="31"/>
    </location>
</feature>
<evidence type="ECO:0000259" key="12">
    <source>
        <dbReference type="Pfam" id="PF00905"/>
    </source>
</evidence>
<dbReference type="PANTHER" id="PTHR30627">
    <property type="entry name" value="PEPTIDOGLYCAN D,D-TRANSPEPTIDASE"/>
    <property type="match status" value="1"/>
</dbReference>
<comment type="subcellular location">
    <subcellularLocation>
        <location evidence="2">Cell membrane</location>
    </subcellularLocation>
    <subcellularLocation>
        <location evidence="1">Membrane</location>
        <topology evidence="1">Single-pass membrane protein</topology>
    </subcellularLocation>
</comment>
<evidence type="ECO:0000313" key="14">
    <source>
        <dbReference type="EMBL" id="HIQ64535.1"/>
    </source>
</evidence>
<keyword evidence="10" id="KW-0961">Cell wall biogenesis/degradation</keyword>
<evidence type="ECO:0000259" key="13">
    <source>
        <dbReference type="Pfam" id="PF03717"/>
    </source>
</evidence>
<name>A0A9D1CK77_9FIRM</name>
<dbReference type="Gene3D" id="3.40.710.10">
    <property type="entry name" value="DD-peptidase/beta-lactamase superfamily"/>
    <property type="match status" value="1"/>
</dbReference>
<evidence type="ECO:0000256" key="11">
    <source>
        <dbReference type="SAM" id="Phobius"/>
    </source>
</evidence>
<evidence type="ECO:0000256" key="10">
    <source>
        <dbReference type="ARBA" id="ARBA00023316"/>
    </source>
</evidence>
<dbReference type="AlphaFoldDB" id="A0A9D1CK77"/>
<dbReference type="Pfam" id="PF00905">
    <property type="entry name" value="Transpeptidase"/>
    <property type="match status" value="1"/>
</dbReference>
<comment type="caution">
    <text evidence="14">The sequence shown here is derived from an EMBL/GenBank/DDBJ whole genome shotgun (WGS) entry which is preliminary data.</text>
</comment>
<proteinExistence type="inferred from homology"/>
<gene>
    <name evidence="14" type="ORF">IAC85_02225</name>
</gene>
<dbReference type="GO" id="GO:0008658">
    <property type="term" value="F:penicillin binding"/>
    <property type="evidence" value="ECO:0007669"/>
    <property type="project" value="InterPro"/>
</dbReference>
<protein>
    <submittedName>
        <fullName evidence="14">Uncharacterized protein</fullName>
    </submittedName>
</protein>
<dbReference type="GO" id="GO:0071972">
    <property type="term" value="F:peptidoglycan L,D-transpeptidase activity"/>
    <property type="evidence" value="ECO:0007669"/>
    <property type="project" value="TreeGrafter"/>
</dbReference>
<dbReference type="GO" id="GO:0005886">
    <property type="term" value="C:plasma membrane"/>
    <property type="evidence" value="ECO:0007669"/>
    <property type="project" value="UniProtKB-SubCell"/>
</dbReference>
<dbReference type="PANTHER" id="PTHR30627:SF2">
    <property type="entry name" value="PEPTIDOGLYCAN D,D-TRANSPEPTIDASE MRDA"/>
    <property type="match status" value="1"/>
</dbReference>
<evidence type="ECO:0000256" key="6">
    <source>
        <dbReference type="ARBA" id="ARBA00022960"/>
    </source>
</evidence>
<dbReference type="Gene3D" id="3.90.1310.10">
    <property type="entry name" value="Penicillin-binding protein 2a (Domain 2)"/>
    <property type="match status" value="1"/>
</dbReference>
<dbReference type="InterPro" id="IPR050515">
    <property type="entry name" value="Beta-lactam/transpept"/>
</dbReference>
<evidence type="ECO:0000256" key="2">
    <source>
        <dbReference type="ARBA" id="ARBA00004236"/>
    </source>
</evidence>
<evidence type="ECO:0000256" key="8">
    <source>
        <dbReference type="ARBA" id="ARBA00022989"/>
    </source>
</evidence>
<dbReference type="GO" id="GO:0009252">
    <property type="term" value="P:peptidoglycan biosynthetic process"/>
    <property type="evidence" value="ECO:0007669"/>
    <property type="project" value="UniProtKB-KW"/>
</dbReference>
<dbReference type="InterPro" id="IPR036138">
    <property type="entry name" value="PBP_dimer_sf"/>
</dbReference>
<dbReference type="EMBL" id="DVFU01000045">
    <property type="protein sequence ID" value="HIQ64535.1"/>
    <property type="molecule type" value="Genomic_DNA"/>
</dbReference>
<reference evidence="14" key="1">
    <citation type="submission" date="2020-10" db="EMBL/GenBank/DDBJ databases">
        <authorList>
            <person name="Gilroy R."/>
        </authorList>
    </citation>
    <scope>NUCLEOTIDE SEQUENCE</scope>
    <source>
        <strain evidence="14">CHK165-10780</strain>
    </source>
</reference>
<feature type="non-terminal residue" evidence="14">
    <location>
        <position position="400"/>
    </location>
</feature>
<feature type="domain" description="Penicillin-binding protein transpeptidase" evidence="12">
    <location>
        <begin position="333"/>
        <end position="395"/>
    </location>
</feature>
<evidence type="ECO:0000256" key="7">
    <source>
        <dbReference type="ARBA" id="ARBA00022984"/>
    </source>
</evidence>
<dbReference type="SUPFAM" id="SSF56519">
    <property type="entry name" value="Penicillin binding protein dimerisation domain"/>
    <property type="match status" value="1"/>
</dbReference>
<evidence type="ECO:0000256" key="1">
    <source>
        <dbReference type="ARBA" id="ARBA00004167"/>
    </source>
</evidence>
<keyword evidence="5 11" id="KW-0812">Transmembrane</keyword>
<keyword evidence="4" id="KW-1003">Cell membrane</keyword>
<dbReference type="GO" id="GO:0008360">
    <property type="term" value="P:regulation of cell shape"/>
    <property type="evidence" value="ECO:0007669"/>
    <property type="project" value="UniProtKB-KW"/>
</dbReference>
<dbReference type="Gene3D" id="1.10.10.1230">
    <property type="entry name" value="Penicillin-binding protein, N-terminal non-catalytic domain, head sub-domain"/>
    <property type="match status" value="1"/>
</dbReference>
<evidence type="ECO:0000256" key="4">
    <source>
        <dbReference type="ARBA" id="ARBA00022475"/>
    </source>
</evidence>
<dbReference type="SUPFAM" id="SSF56601">
    <property type="entry name" value="beta-lactamase/transpeptidase-like"/>
    <property type="match status" value="1"/>
</dbReference>
<feature type="domain" description="Penicillin-binding protein dimerisation" evidence="13">
    <location>
        <begin position="53"/>
        <end position="280"/>
    </location>
</feature>
<dbReference type="GO" id="GO:0071555">
    <property type="term" value="P:cell wall organization"/>
    <property type="evidence" value="ECO:0007669"/>
    <property type="project" value="UniProtKB-KW"/>
</dbReference>
<evidence type="ECO:0000256" key="5">
    <source>
        <dbReference type="ARBA" id="ARBA00022692"/>
    </source>
</evidence>
<sequence length="400" mass="45293">MYKNNHRIRIIFAFICLALFGIILYFIYFMVSKNDFYQNEYERLSNQYLYGWTAPRGRILDVNGNVLVDNEAVSVLAYSKSSSTTVTKEVELAKKINELIEVSGDDIDEEDMRSFYLLFHREELVAMAGEEVENQYKKREITLSEYNNILKSFISSEQLSNYNEDDKRVIQIYQWMNQSYSYDIKVIKRDLSTEELAALSEHMGELTGCFITYDWERVYFYGDTLKSILGSVSSSTQGIPLDDIDYYSSDYSLNDRVGISGLEKQYDEVLKGEKAKYKINGNHSISLVSSAKRGDDIVLTIDIELQQAVDEILETEILRAKMEGNTEYYKGSYVVLSDPKTGGILAISGKNAVSNATGYSLIDASRNIFTSPMTPGSIVKGASMLVGYTTGAVQIGETIY</sequence>
<reference evidence="14" key="2">
    <citation type="journal article" date="2021" name="PeerJ">
        <title>Extensive microbial diversity within the chicken gut microbiome revealed by metagenomics and culture.</title>
        <authorList>
            <person name="Gilroy R."/>
            <person name="Ravi A."/>
            <person name="Getino M."/>
            <person name="Pursley I."/>
            <person name="Horton D.L."/>
            <person name="Alikhan N.F."/>
            <person name="Baker D."/>
            <person name="Gharbi K."/>
            <person name="Hall N."/>
            <person name="Watson M."/>
            <person name="Adriaenssens E.M."/>
            <person name="Foster-Nyarko E."/>
            <person name="Jarju S."/>
            <person name="Secka A."/>
            <person name="Antonio M."/>
            <person name="Oren A."/>
            <person name="Chaudhuri R.R."/>
            <person name="La Ragione R."/>
            <person name="Hildebrand F."/>
            <person name="Pallen M.J."/>
        </authorList>
    </citation>
    <scope>NUCLEOTIDE SEQUENCE</scope>
    <source>
        <strain evidence="14">CHK165-10780</strain>
    </source>
</reference>
<accession>A0A9D1CK77</accession>
<keyword evidence="8 11" id="KW-1133">Transmembrane helix</keyword>